<sequence>MKLARQISALFDGWMLQYIAEQALSIENFVVFASKQGFGHGYIVVADPVLYNEDIVLPQPSPSVIRDLYGVSIVLIESWHELYEFIGGIQEPCVIAFYGIFKRFLETGSENVSTCFLKMEEFCGYQVNKFLHELFVLHLNHKVQVLMTDSMQRQVLDEISIPRVRDQVLVKSELFLNRRLKEEEEEEDQQEEDQQETKISLVLILYKWCEILESSSNNV</sequence>
<feature type="coiled-coil region" evidence="1">
    <location>
        <begin position="173"/>
        <end position="200"/>
    </location>
</feature>
<protein>
    <submittedName>
        <fullName evidence="2">Uncharacterized protein</fullName>
    </submittedName>
</protein>
<evidence type="ECO:0000313" key="2">
    <source>
        <dbReference type="EMBL" id="KAI3403075.1"/>
    </source>
</evidence>
<dbReference type="RefSeq" id="XP_049178822.1">
    <property type="nucleotide sequence ID" value="XM_049325543.1"/>
</dbReference>
<name>A0AAI9SUE0_9ASCO</name>
<accession>A0AAI9SUE0</accession>
<proteinExistence type="predicted"/>
<gene>
    <name evidence="2" type="ORF">KGF56_004135</name>
</gene>
<dbReference type="GeneID" id="73381750"/>
<organism evidence="2 3">
    <name type="scientific">Candida oxycetoniae</name>
    <dbReference type="NCBI Taxonomy" id="497107"/>
    <lineage>
        <taxon>Eukaryota</taxon>
        <taxon>Fungi</taxon>
        <taxon>Dikarya</taxon>
        <taxon>Ascomycota</taxon>
        <taxon>Saccharomycotina</taxon>
        <taxon>Pichiomycetes</taxon>
        <taxon>Debaryomycetaceae</taxon>
        <taxon>Candida/Lodderomyces clade</taxon>
        <taxon>Candida</taxon>
    </lineage>
</organism>
<keyword evidence="3" id="KW-1185">Reference proteome</keyword>
<evidence type="ECO:0000313" key="3">
    <source>
        <dbReference type="Proteomes" id="UP001202479"/>
    </source>
</evidence>
<evidence type="ECO:0000256" key="1">
    <source>
        <dbReference type="SAM" id="Coils"/>
    </source>
</evidence>
<dbReference type="AlphaFoldDB" id="A0AAI9SUE0"/>
<keyword evidence="1" id="KW-0175">Coiled coil</keyword>
<reference evidence="2" key="1">
    <citation type="journal article" date="2022" name="DNA Res.">
        <title>Genome analysis of five recently described species of the CUG-Ser clade uncovers Candida theae as a new hybrid lineage with pathogenic potential in the Candida parapsilosis species complex.</title>
        <authorList>
            <person name="Mixao V."/>
            <person name="Del Olmo V."/>
            <person name="Hegedusova E."/>
            <person name="Saus E."/>
            <person name="Pryszcz L."/>
            <person name="Cillingova A."/>
            <person name="Nosek J."/>
            <person name="Gabaldon T."/>
        </authorList>
    </citation>
    <scope>NUCLEOTIDE SEQUENCE</scope>
    <source>
        <strain evidence="2">CBS 10844</strain>
    </source>
</reference>
<dbReference type="EMBL" id="JAHUZD010000138">
    <property type="protein sequence ID" value="KAI3403075.1"/>
    <property type="molecule type" value="Genomic_DNA"/>
</dbReference>
<dbReference type="Proteomes" id="UP001202479">
    <property type="component" value="Unassembled WGS sequence"/>
</dbReference>
<comment type="caution">
    <text evidence="2">The sequence shown here is derived from an EMBL/GenBank/DDBJ whole genome shotgun (WGS) entry which is preliminary data.</text>
</comment>